<reference evidence="3" key="1">
    <citation type="submission" date="2017-08" db="EMBL/GenBank/DDBJ databases">
        <authorList>
            <person name="Grouzdev D.S."/>
            <person name="Gaisin V.A."/>
            <person name="Rysina M.S."/>
            <person name="Gorlenko V.M."/>
        </authorList>
    </citation>
    <scope>NUCLEOTIDE SEQUENCE [LARGE SCALE GENOMIC DNA]</scope>
    <source>
        <strain evidence="3">Kir15-3F</strain>
    </source>
</reference>
<name>A0A2A6RHF1_9CHLR</name>
<dbReference type="Proteomes" id="UP000220527">
    <property type="component" value="Unassembled WGS sequence"/>
</dbReference>
<keyword evidence="2" id="KW-0808">Transferase</keyword>
<comment type="caution">
    <text evidence="2">The sequence shown here is derived from an EMBL/GenBank/DDBJ whole genome shotgun (WGS) entry which is preliminary data.</text>
</comment>
<dbReference type="GO" id="GO:0008168">
    <property type="term" value="F:methyltransferase activity"/>
    <property type="evidence" value="ECO:0007669"/>
    <property type="project" value="UniProtKB-KW"/>
</dbReference>
<dbReference type="PANTHER" id="PTHR43464:SF75">
    <property type="entry name" value="METHYLTRANSFERASE TYPE 11"/>
    <property type="match status" value="1"/>
</dbReference>
<dbReference type="PANTHER" id="PTHR43464">
    <property type="entry name" value="METHYLTRANSFERASE"/>
    <property type="match status" value="1"/>
</dbReference>
<organism evidence="2 3">
    <name type="scientific">Candidatus Viridilinea mediisalina</name>
    <dbReference type="NCBI Taxonomy" id="2024553"/>
    <lineage>
        <taxon>Bacteria</taxon>
        <taxon>Bacillati</taxon>
        <taxon>Chloroflexota</taxon>
        <taxon>Chloroflexia</taxon>
        <taxon>Chloroflexales</taxon>
        <taxon>Chloroflexineae</taxon>
        <taxon>Oscillochloridaceae</taxon>
        <taxon>Candidatus Viridilinea</taxon>
    </lineage>
</organism>
<dbReference type="SUPFAM" id="SSF53335">
    <property type="entry name" value="S-adenosyl-L-methionine-dependent methyltransferases"/>
    <property type="match status" value="1"/>
</dbReference>
<accession>A0A2A6RHF1</accession>
<dbReference type="Gene3D" id="3.40.50.150">
    <property type="entry name" value="Vaccinia Virus protein VP39"/>
    <property type="match status" value="1"/>
</dbReference>
<dbReference type="Gene3D" id="2.20.25.110">
    <property type="entry name" value="S-adenosyl-L-methionine-dependent methyltransferases"/>
    <property type="match status" value="1"/>
</dbReference>
<evidence type="ECO:0000313" key="2">
    <source>
        <dbReference type="EMBL" id="PDW02442.1"/>
    </source>
</evidence>
<keyword evidence="3" id="KW-1185">Reference proteome</keyword>
<dbReference type="CDD" id="cd02440">
    <property type="entry name" value="AdoMet_MTases"/>
    <property type="match status" value="1"/>
</dbReference>
<evidence type="ECO:0000313" key="3">
    <source>
        <dbReference type="Proteomes" id="UP000220527"/>
    </source>
</evidence>
<dbReference type="EMBL" id="NQWI01000068">
    <property type="protein sequence ID" value="PDW02442.1"/>
    <property type="molecule type" value="Genomic_DNA"/>
</dbReference>
<dbReference type="GO" id="GO:0032259">
    <property type="term" value="P:methylation"/>
    <property type="evidence" value="ECO:0007669"/>
    <property type="project" value="UniProtKB-KW"/>
</dbReference>
<keyword evidence="2" id="KW-0489">Methyltransferase</keyword>
<evidence type="ECO:0000259" key="1">
    <source>
        <dbReference type="Pfam" id="PF13649"/>
    </source>
</evidence>
<gene>
    <name evidence="2" type="ORF">CJ255_14055</name>
</gene>
<dbReference type="AlphaFoldDB" id="A0A2A6RHF1"/>
<dbReference type="Pfam" id="PF13649">
    <property type="entry name" value="Methyltransf_25"/>
    <property type="match status" value="1"/>
</dbReference>
<dbReference type="OrthoDB" id="9783256at2"/>
<dbReference type="InterPro" id="IPR029063">
    <property type="entry name" value="SAM-dependent_MTases_sf"/>
</dbReference>
<proteinExistence type="predicted"/>
<feature type="domain" description="Methyltransferase" evidence="1">
    <location>
        <begin position="51"/>
        <end position="147"/>
    </location>
</feature>
<dbReference type="InterPro" id="IPR041698">
    <property type="entry name" value="Methyltransf_25"/>
</dbReference>
<dbReference type="RefSeq" id="WP_097644737.1">
    <property type="nucleotide sequence ID" value="NZ_NQWI01000068.1"/>
</dbReference>
<protein>
    <submittedName>
        <fullName evidence="2">Methyltransferase type 11</fullName>
    </submittedName>
</protein>
<sequence length="259" mass="28539">MDTTPTPHATRPYEQYAAVYDASGQVRFALLFAIYVQELLDRHPLEGRRALDLACGTGTLALLLAQTGWTVTGLDRSAAMLAQARAKLPADGSVRLVHADMRCPGALLPTNAFDLATCTYDSLNYMTTPDDLMACFRVAAAALAPGGLYLADMNTRYFLEEVWGECVVCEQDGYVQLERSQFIAATARSVLHLTGFVGDDTHGYTRFDEHHVERAYPPEQVTTLLARAGLMVEATYDGFSLNPPGPQTERIFWVARKPR</sequence>